<dbReference type="Proteomes" id="UP001651690">
    <property type="component" value="Unassembled WGS sequence"/>
</dbReference>
<evidence type="ECO:0000313" key="2">
    <source>
        <dbReference type="Proteomes" id="UP001651690"/>
    </source>
</evidence>
<keyword evidence="2" id="KW-1185">Reference proteome</keyword>
<dbReference type="RefSeq" id="WP_255064626.1">
    <property type="nucleotide sequence ID" value="NZ_JANDBD010000017.1"/>
</dbReference>
<gene>
    <name evidence="1" type="ORF">NM203_30695</name>
</gene>
<comment type="caution">
    <text evidence="1">The sequence shown here is derived from an EMBL/GenBank/DDBJ whole genome shotgun (WGS) entry which is preliminary data.</text>
</comment>
<dbReference type="EMBL" id="JANDBD010000017">
    <property type="protein sequence ID" value="MCP9276563.1"/>
    <property type="molecule type" value="Genomic_DNA"/>
</dbReference>
<reference evidence="1 2" key="1">
    <citation type="submission" date="2022-06" db="EMBL/GenBank/DDBJ databases">
        <title>Mycolicibacterium sp. CAU 1645 isolated from seawater.</title>
        <authorList>
            <person name="Kim W."/>
        </authorList>
    </citation>
    <scope>NUCLEOTIDE SEQUENCE [LARGE SCALE GENOMIC DNA]</scope>
    <source>
        <strain evidence="1 2">CAU 1645</strain>
    </source>
</reference>
<name>A0ABT1MBM4_9MYCO</name>
<protein>
    <submittedName>
        <fullName evidence="1">Uncharacterized protein</fullName>
    </submittedName>
</protein>
<sequence length="54" mass="5676">MTPAERYTNLLGRAKGALMKNEQMISMTETGGLGTGGFCALPARLEPLAGQALH</sequence>
<proteinExistence type="predicted"/>
<evidence type="ECO:0000313" key="1">
    <source>
        <dbReference type="EMBL" id="MCP9276563.1"/>
    </source>
</evidence>
<accession>A0ABT1MBM4</accession>
<organism evidence="1 2">
    <name type="scientific">Mycolicibacterium arenosum</name>
    <dbReference type="NCBI Taxonomy" id="2952157"/>
    <lineage>
        <taxon>Bacteria</taxon>
        <taxon>Bacillati</taxon>
        <taxon>Actinomycetota</taxon>
        <taxon>Actinomycetes</taxon>
        <taxon>Mycobacteriales</taxon>
        <taxon>Mycobacteriaceae</taxon>
        <taxon>Mycolicibacterium</taxon>
    </lineage>
</organism>